<evidence type="ECO:0000313" key="3">
    <source>
        <dbReference type="Proteomes" id="UP000078560"/>
    </source>
</evidence>
<gene>
    <name evidence="2" type="ORF">POVCU2_0017780</name>
</gene>
<accession>A0A1A8VQW1</accession>
<feature type="coiled-coil region" evidence="1">
    <location>
        <begin position="9"/>
        <end position="85"/>
    </location>
</feature>
<sequence length="238" mass="27816">MKSATGKNKKKEDAQLMKAKELKEKIEAMKSDLEDKTQIINTLKEQREDKIKNIKQLEKKNKANYEHFVNEYEQILNHYKNMEKEIYEMLTDLRGLSEKSYSEILELRKEKESVLKNKDLVIAEKEKELQLQMENIELEICKHSDMLNNLMVKIREIFKKTHVQYEHEEGKNKEPLCRFSALCCSFYVPILPTRVALTNGETQSGVIESTSIPLFLCAVRHDEQQGESTSPTTANCKR</sequence>
<name>A0A1A8VQW1_PLAOA</name>
<dbReference type="AlphaFoldDB" id="A0A1A8VQW1"/>
<evidence type="ECO:0000256" key="1">
    <source>
        <dbReference type="SAM" id="Coils"/>
    </source>
</evidence>
<organism evidence="2 3">
    <name type="scientific">Plasmodium ovale curtisi</name>
    <dbReference type="NCBI Taxonomy" id="864141"/>
    <lineage>
        <taxon>Eukaryota</taxon>
        <taxon>Sar</taxon>
        <taxon>Alveolata</taxon>
        <taxon>Apicomplexa</taxon>
        <taxon>Aconoidasida</taxon>
        <taxon>Haemosporida</taxon>
        <taxon>Plasmodiidae</taxon>
        <taxon>Plasmodium</taxon>
        <taxon>Plasmodium (Plasmodium)</taxon>
    </lineage>
</organism>
<evidence type="ECO:0008006" key="4">
    <source>
        <dbReference type="Google" id="ProtNLM"/>
    </source>
</evidence>
<proteinExistence type="predicted"/>
<dbReference type="Proteomes" id="UP000078560">
    <property type="component" value="Unassembled WGS sequence"/>
</dbReference>
<dbReference type="EMBL" id="FLQU01000230">
    <property type="protein sequence ID" value="SBS82899.1"/>
    <property type="molecule type" value="Genomic_DNA"/>
</dbReference>
<keyword evidence="1" id="KW-0175">Coiled coil</keyword>
<reference evidence="3" key="1">
    <citation type="submission" date="2016-05" db="EMBL/GenBank/DDBJ databases">
        <authorList>
            <person name="Naeem Raeece"/>
        </authorList>
    </citation>
    <scope>NUCLEOTIDE SEQUENCE [LARGE SCALE GENOMIC DNA]</scope>
</reference>
<protein>
    <recommendedName>
        <fullName evidence="4">Coiled-coil domain-containing protein 153</fullName>
    </recommendedName>
</protein>
<evidence type="ECO:0000313" key="2">
    <source>
        <dbReference type="EMBL" id="SBS82899.1"/>
    </source>
</evidence>